<dbReference type="RefSeq" id="WP_369722941.1">
    <property type="nucleotide sequence ID" value="NZ_CP165734.1"/>
</dbReference>
<dbReference type="PANTHER" id="PTHR47893">
    <property type="entry name" value="REGULATORY PROTEIN PCHR"/>
    <property type="match status" value="1"/>
</dbReference>
<evidence type="ECO:0000259" key="1">
    <source>
        <dbReference type="PROSITE" id="PS01124"/>
    </source>
</evidence>
<evidence type="ECO:0000313" key="2">
    <source>
        <dbReference type="EMBL" id="XDV58415.1"/>
    </source>
</evidence>
<dbReference type="GO" id="GO:0043565">
    <property type="term" value="F:sequence-specific DNA binding"/>
    <property type="evidence" value="ECO:0007669"/>
    <property type="project" value="InterPro"/>
</dbReference>
<reference evidence="2" key="1">
    <citation type="submission" date="2024-08" db="EMBL/GenBank/DDBJ databases">
        <authorList>
            <person name="Chaddad Z."/>
            <person name="Lamrabet M."/>
            <person name="Bouhnik O."/>
            <person name="Alami S."/>
            <person name="Wipf D."/>
            <person name="Courty P.E."/>
            <person name="Missbah El Idrissi M."/>
        </authorList>
    </citation>
    <scope>NUCLEOTIDE SEQUENCE</scope>
    <source>
        <strain evidence="2">LLZ17</strain>
    </source>
</reference>
<proteinExistence type="predicted"/>
<dbReference type="SMART" id="SM00342">
    <property type="entry name" value="HTH_ARAC"/>
    <property type="match status" value="1"/>
</dbReference>
<name>A0AB39XKG1_9BRAD</name>
<dbReference type="Pfam" id="PF12833">
    <property type="entry name" value="HTH_18"/>
    <property type="match status" value="1"/>
</dbReference>
<dbReference type="InterPro" id="IPR018060">
    <property type="entry name" value="HTH_AraC"/>
</dbReference>
<sequence length="322" mass="36135">MRETSGPLTRTNSQGFPRLAPKIYRFTDLDQYRTAVRNLDVEFTPLVRRISAEQIILNLPGCDINFAKSFPRIAHGRLAQNSTAIGFSMDDGVPIRFNGAERDHSAIVIGSNGAAYTTVERAERQFTSIIFTPEIRGRGWPEAGPNWRVFETSAAAQHQLRELVRQVMSISPSFYGYEASDISSAIKESVLAGVDAAFSHLVDARWASRANSIRHFKTYRNILAVLSGNIGRPIYSEELARQVGVSVRSMQAAIQLYQGMSLHLYLRLRRLWLVRQRLLAGADSVKACALAFGFWHLGDFARSYRLHFDETPSATLARSRQL</sequence>
<dbReference type="Gene3D" id="1.10.10.60">
    <property type="entry name" value="Homeodomain-like"/>
    <property type="match status" value="1"/>
</dbReference>
<dbReference type="PROSITE" id="PS01124">
    <property type="entry name" value="HTH_ARAC_FAMILY_2"/>
    <property type="match status" value="1"/>
</dbReference>
<accession>A0AB39XKG1</accession>
<dbReference type="PANTHER" id="PTHR47893:SF1">
    <property type="entry name" value="REGULATORY PROTEIN PCHR"/>
    <property type="match status" value="1"/>
</dbReference>
<gene>
    <name evidence="2" type="ORF">AB8Z38_02435</name>
</gene>
<dbReference type="InterPro" id="IPR053142">
    <property type="entry name" value="PchR_regulatory_protein"/>
</dbReference>
<dbReference type="GO" id="GO:0003700">
    <property type="term" value="F:DNA-binding transcription factor activity"/>
    <property type="evidence" value="ECO:0007669"/>
    <property type="project" value="InterPro"/>
</dbReference>
<feature type="domain" description="HTH araC/xylS-type" evidence="1">
    <location>
        <begin position="220"/>
        <end position="318"/>
    </location>
</feature>
<protein>
    <submittedName>
        <fullName evidence="2">Helix-turn-helix domain-containing protein</fullName>
    </submittedName>
</protein>
<dbReference type="EMBL" id="CP165734">
    <property type="protein sequence ID" value="XDV58415.1"/>
    <property type="molecule type" value="Genomic_DNA"/>
</dbReference>
<organism evidence="2">
    <name type="scientific">Bradyrhizobium sp. LLZ17</name>
    <dbReference type="NCBI Taxonomy" id="3239388"/>
    <lineage>
        <taxon>Bacteria</taxon>
        <taxon>Pseudomonadati</taxon>
        <taxon>Pseudomonadota</taxon>
        <taxon>Alphaproteobacteria</taxon>
        <taxon>Hyphomicrobiales</taxon>
        <taxon>Nitrobacteraceae</taxon>
        <taxon>Bradyrhizobium</taxon>
    </lineage>
</organism>
<dbReference type="AlphaFoldDB" id="A0AB39XKG1"/>